<evidence type="ECO:0000256" key="5">
    <source>
        <dbReference type="ARBA" id="ARBA00022801"/>
    </source>
</evidence>
<dbReference type="GO" id="GO:0006508">
    <property type="term" value="P:proteolysis"/>
    <property type="evidence" value="ECO:0007669"/>
    <property type="project" value="UniProtKB-KW"/>
</dbReference>
<evidence type="ECO:0000256" key="2">
    <source>
        <dbReference type="ARBA" id="ARBA00007261"/>
    </source>
</evidence>
<feature type="domain" description="Peptidase M16 middle/third" evidence="11">
    <location>
        <begin position="410"/>
        <end position="544"/>
    </location>
</feature>
<feature type="domain" description="Peptidase M16 C-terminal" evidence="10">
    <location>
        <begin position="223"/>
        <end position="404"/>
    </location>
</feature>
<evidence type="ECO:0000256" key="6">
    <source>
        <dbReference type="ARBA" id="ARBA00022833"/>
    </source>
</evidence>
<dbReference type="InterPro" id="IPR032632">
    <property type="entry name" value="Peptidase_M16_M"/>
</dbReference>
<evidence type="ECO:0000259" key="10">
    <source>
        <dbReference type="Pfam" id="PF05193"/>
    </source>
</evidence>
<dbReference type="PANTHER" id="PTHR43690">
    <property type="entry name" value="NARDILYSIN"/>
    <property type="match status" value="1"/>
</dbReference>
<dbReference type="InterPro" id="IPR050626">
    <property type="entry name" value="Peptidase_M16"/>
</dbReference>
<evidence type="ECO:0000256" key="4">
    <source>
        <dbReference type="ARBA" id="ARBA00022723"/>
    </source>
</evidence>
<evidence type="ECO:0000259" key="9">
    <source>
        <dbReference type="Pfam" id="PF00675"/>
    </source>
</evidence>
<feature type="non-terminal residue" evidence="12">
    <location>
        <position position="1"/>
    </location>
</feature>
<dbReference type="Pfam" id="PF16187">
    <property type="entry name" value="Peptidase_M16_M"/>
    <property type="match status" value="1"/>
</dbReference>
<keyword evidence="3" id="KW-0645">Protease</keyword>
<evidence type="ECO:0000256" key="3">
    <source>
        <dbReference type="ARBA" id="ARBA00022670"/>
    </source>
</evidence>
<evidence type="ECO:0000313" key="13">
    <source>
        <dbReference type="Proteomes" id="UP000626109"/>
    </source>
</evidence>
<dbReference type="SUPFAM" id="SSF63411">
    <property type="entry name" value="LuxS/MPP-like metallohydrolase"/>
    <property type="match status" value="2"/>
</dbReference>
<dbReference type="GO" id="GO:0046872">
    <property type="term" value="F:metal ion binding"/>
    <property type="evidence" value="ECO:0007669"/>
    <property type="project" value="UniProtKB-KW"/>
</dbReference>
<evidence type="ECO:0000259" key="11">
    <source>
        <dbReference type="Pfam" id="PF16187"/>
    </source>
</evidence>
<sequence length="561" mass="61646">VAAAGVAASKRSCCGNPERGFSLASRFASVACAESSVEKPETHRHRSYEYLRLGNGLQVILASDPSCDKAAAALCVGVGRLHEPKGTPGLAHFCEHMLFLGTERFPDEAEYKRFLKGHGGKCNAATGDAYTCYAFDVAPDFLSGALDRFSQFFLAPLFAPSATEREINAVDSEHSMRITDDGRRSYAALLLDANVAHPLHWGSGNAKTLRDEPRARGSDAHREVLEFYRQHYSSEDMTLAVLGREPLPELRRLVAERFADVRATGRRALRGDAHGVDEPAVKPEDFPGLLLRVPSKDIRQLAFSWQLPQWQVPFFESKPGAYASFLLGHEGEGSLLSALKARGWGTSLHAGVDDFGCFSNFEVSATLTEAGLDHVEEVGALVFTYLRLIRATPVLPWVLDEMRQLREVRFRFADDQQPYNLVERLAKNLQNYPPQKVLAAPVKIPKPDAASSARLLRLLTAEGVRVELVGKRFAERCTSVDPWYGGQYCRERQLADGWHRAWSQDFGDATGSSEASLAAEAAAALGLRLPQPNPFVPEDLALLPPPQRLLGTSAPRELDAP</sequence>
<dbReference type="GO" id="GO:0004222">
    <property type="term" value="F:metalloendopeptidase activity"/>
    <property type="evidence" value="ECO:0007669"/>
    <property type="project" value="InterPro"/>
</dbReference>
<name>A0A813JU58_POLGL</name>
<keyword evidence="4" id="KW-0479">Metal-binding</keyword>
<organism evidence="12 13">
    <name type="scientific">Polarella glacialis</name>
    <name type="common">Dinoflagellate</name>
    <dbReference type="NCBI Taxonomy" id="89957"/>
    <lineage>
        <taxon>Eukaryota</taxon>
        <taxon>Sar</taxon>
        <taxon>Alveolata</taxon>
        <taxon>Dinophyceae</taxon>
        <taxon>Suessiales</taxon>
        <taxon>Suessiaceae</taxon>
        <taxon>Polarella</taxon>
    </lineage>
</organism>
<evidence type="ECO:0000313" key="12">
    <source>
        <dbReference type="EMBL" id="CAE8684690.1"/>
    </source>
</evidence>
<dbReference type="InterPro" id="IPR011765">
    <property type="entry name" value="Pept_M16_N"/>
</dbReference>
<protein>
    <recommendedName>
        <fullName evidence="14">Insulysin</fullName>
    </recommendedName>
</protein>
<dbReference type="Proteomes" id="UP000626109">
    <property type="component" value="Unassembled WGS sequence"/>
</dbReference>
<feature type="domain" description="Peptidase M16 N-terminal" evidence="9">
    <location>
        <begin position="59"/>
        <end position="178"/>
    </location>
</feature>
<comment type="caution">
    <text evidence="12">The sequence shown here is derived from an EMBL/GenBank/DDBJ whole genome shotgun (WGS) entry which is preliminary data.</text>
</comment>
<dbReference type="InterPro" id="IPR007863">
    <property type="entry name" value="Peptidase_M16_C"/>
</dbReference>
<dbReference type="InterPro" id="IPR001431">
    <property type="entry name" value="Pept_M16_Zn_BS"/>
</dbReference>
<dbReference type="AlphaFoldDB" id="A0A813JU58"/>
<dbReference type="Pfam" id="PF00675">
    <property type="entry name" value="Peptidase_M16"/>
    <property type="match status" value="1"/>
</dbReference>
<accession>A0A813JU58</accession>
<keyword evidence="6" id="KW-0862">Zinc</keyword>
<evidence type="ECO:0000256" key="1">
    <source>
        <dbReference type="ARBA" id="ARBA00001947"/>
    </source>
</evidence>
<dbReference type="InterPro" id="IPR011249">
    <property type="entry name" value="Metalloenz_LuxS/M16"/>
</dbReference>
<gene>
    <name evidence="12" type="ORF">PGLA2088_LOCUS24064</name>
</gene>
<dbReference type="PANTHER" id="PTHR43690:SF18">
    <property type="entry name" value="INSULIN-DEGRADING ENZYME-RELATED"/>
    <property type="match status" value="1"/>
</dbReference>
<dbReference type="Pfam" id="PF05193">
    <property type="entry name" value="Peptidase_M16_C"/>
    <property type="match status" value="1"/>
</dbReference>
<dbReference type="FunFam" id="3.30.830.10:FF:000005">
    <property type="entry name" value="nardilysin isoform X1"/>
    <property type="match status" value="1"/>
</dbReference>
<dbReference type="FunFam" id="3.30.830.10:FF:000012">
    <property type="entry name" value="Protease 3"/>
    <property type="match status" value="1"/>
</dbReference>
<dbReference type="EMBL" id="CAJNNW010026350">
    <property type="protein sequence ID" value="CAE8684690.1"/>
    <property type="molecule type" value="Genomic_DNA"/>
</dbReference>
<proteinExistence type="inferred from homology"/>
<dbReference type="Gene3D" id="3.30.830.10">
    <property type="entry name" value="Metalloenzyme, LuxS/M16 peptidase-like"/>
    <property type="match status" value="2"/>
</dbReference>
<evidence type="ECO:0000256" key="7">
    <source>
        <dbReference type="ARBA" id="ARBA00023049"/>
    </source>
</evidence>
<dbReference type="PROSITE" id="PS00143">
    <property type="entry name" value="INSULINASE"/>
    <property type="match status" value="1"/>
</dbReference>
<keyword evidence="7" id="KW-0482">Metalloprotease</keyword>
<keyword evidence="5" id="KW-0378">Hydrolase</keyword>
<reference evidence="12" key="1">
    <citation type="submission" date="2021-02" db="EMBL/GenBank/DDBJ databases">
        <authorList>
            <person name="Dougan E. K."/>
            <person name="Rhodes N."/>
            <person name="Thang M."/>
            <person name="Chan C."/>
        </authorList>
    </citation>
    <scope>NUCLEOTIDE SEQUENCE</scope>
</reference>
<comment type="similarity">
    <text evidence="2 8">Belongs to the peptidase M16 family.</text>
</comment>
<feature type="non-terminal residue" evidence="12">
    <location>
        <position position="561"/>
    </location>
</feature>
<comment type="cofactor">
    <cofactor evidence="1">
        <name>Zn(2+)</name>
        <dbReference type="ChEBI" id="CHEBI:29105"/>
    </cofactor>
</comment>
<evidence type="ECO:0008006" key="14">
    <source>
        <dbReference type="Google" id="ProtNLM"/>
    </source>
</evidence>
<evidence type="ECO:0000256" key="8">
    <source>
        <dbReference type="RuleBase" id="RU004447"/>
    </source>
</evidence>